<dbReference type="InterPro" id="IPR036182">
    <property type="entry name" value="PCuAC_sf"/>
</dbReference>
<evidence type="ECO:0008006" key="5">
    <source>
        <dbReference type="Google" id="ProtNLM"/>
    </source>
</evidence>
<name>A0A1V3C2Y5_9ACTN</name>
<dbReference type="PROSITE" id="PS51257">
    <property type="entry name" value="PROKAR_LIPOPROTEIN"/>
    <property type="match status" value="1"/>
</dbReference>
<protein>
    <recommendedName>
        <fullName evidence="5">Copper chaperone PCu(A)C</fullName>
    </recommendedName>
</protein>
<feature type="compositionally biased region" description="Low complexity" evidence="1">
    <location>
        <begin position="28"/>
        <end position="37"/>
    </location>
</feature>
<dbReference type="InterPro" id="IPR058248">
    <property type="entry name" value="Lxx211020-like"/>
</dbReference>
<dbReference type="SUPFAM" id="SSF110087">
    <property type="entry name" value="DR1885-like metal-binding protein"/>
    <property type="match status" value="1"/>
</dbReference>
<evidence type="ECO:0000256" key="1">
    <source>
        <dbReference type="SAM" id="MobiDB-lite"/>
    </source>
</evidence>
<evidence type="ECO:0000313" key="4">
    <source>
        <dbReference type="Proteomes" id="UP000189004"/>
    </source>
</evidence>
<evidence type="ECO:0000256" key="2">
    <source>
        <dbReference type="SAM" id="SignalP"/>
    </source>
</evidence>
<evidence type="ECO:0000313" key="3">
    <source>
        <dbReference type="EMBL" id="OOC55164.1"/>
    </source>
</evidence>
<sequence length="207" mass="21213">MDRVRTTRTAWTASLLCLGLTLTACGETAPGEESSASADREADTAATAADSFSVTAPWVKAVTAEEGMTGVFGELVNGSGGEITLVSASYDAAGAVELHESTTEGVDSTMREKEGGFTIPAGGSRLLAPGADHIMLMDLAEDLEPGAEAAVTVEFSDGSTAEFTAAVKDYAGADEEYEGGHGEEHEESPDGEQEDSPSGEHEGHGGH</sequence>
<dbReference type="Proteomes" id="UP000189004">
    <property type="component" value="Unassembled WGS sequence"/>
</dbReference>
<feature type="compositionally biased region" description="Basic and acidic residues" evidence="1">
    <location>
        <begin position="198"/>
        <end position="207"/>
    </location>
</feature>
<feature type="region of interest" description="Disordered" evidence="1">
    <location>
        <begin position="168"/>
        <end position="207"/>
    </location>
</feature>
<dbReference type="PANTHER" id="PTHR36302">
    <property type="entry name" value="BLR7088 PROTEIN"/>
    <property type="match status" value="1"/>
</dbReference>
<feature type="compositionally biased region" description="Acidic residues" evidence="1">
    <location>
        <begin position="185"/>
        <end position="197"/>
    </location>
</feature>
<proteinExistence type="predicted"/>
<feature type="region of interest" description="Disordered" evidence="1">
    <location>
        <begin position="28"/>
        <end position="47"/>
    </location>
</feature>
<keyword evidence="2" id="KW-0732">Signal</keyword>
<feature type="signal peptide" evidence="2">
    <location>
        <begin position="1"/>
        <end position="26"/>
    </location>
</feature>
<gene>
    <name evidence="3" type="ORF">NOSIN_16240</name>
</gene>
<organism evidence="3 4">
    <name type="scientific">Nocardiopsis sinuspersici</name>
    <dbReference type="NCBI Taxonomy" id="501010"/>
    <lineage>
        <taxon>Bacteria</taxon>
        <taxon>Bacillati</taxon>
        <taxon>Actinomycetota</taxon>
        <taxon>Actinomycetes</taxon>
        <taxon>Streptosporangiales</taxon>
        <taxon>Nocardiopsidaceae</taxon>
        <taxon>Nocardiopsis</taxon>
    </lineage>
</organism>
<comment type="caution">
    <text evidence="3">The sequence shown here is derived from an EMBL/GenBank/DDBJ whole genome shotgun (WGS) entry which is preliminary data.</text>
</comment>
<feature type="chain" id="PRO_5012505375" description="Copper chaperone PCu(A)C" evidence="2">
    <location>
        <begin position="27"/>
        <end position="207"/>
    </location>
</feature>
<accession>A0A1V3C2Y5</accession>
<dbReference type="EMBL" id="MCOK01000001">
    <property type="protein sequence ID" value="OOC55164.1"/>
    <property type="molecule type" value="Genomic_DNA"/>
</dbReference>
<dbReference type="OrthoDB" id="9796962at2"/>
<reference evidence="4" key="1">
    <citation type="submission" date="2016-08" db="EMBL/GenBank/DDBJ databases">
        <authorList>
            <person name="Tokovenko B."/>
            <person name="Kalinowski J."/>
        </authorList>
    </citation>
    <scope>NUCLEOTIDE SEQUENCE [LARGE SCALE GENOMIC DNA]</scope>
    <source>
        <strain evidence="4">UTMC102</strain>
    </source>
</reference>
<keyword evidence="4" id="KW-1185">Reference proteome</keyword>
<dbReference type="RefSeq" id="WP_077691589.1">
    <property type="nucleotide sequence ID" value="NZ_MCOK01000001.1"/>
</dbReference>
<dbReference type="PANTHER" id="PTHR36302:SF1">
    <property type="entry name" value="COPPER CHAPERONE PCU(A)C"/>
    <property type="match status" value="1"/>
</dbReference>
<dbReference type="AlphaFoldDB" id="A0A1V3C2Y5"/>
<dbReference type="STRING" id="501010.NOSIN_16240"/>
<dbReference type="Gene3D" id="2.60.40.1890">
    <property type="entry name" value="PCu(A)C copper chaperone"/>
    <property type="match status" value="1"/>
</dbReference>
<dbReference type="InterPro" id="IPR007410">
    <property type="entry name" value="LpqE-like"/>
</dbReference>
<dbReference type="Pfam" id="PF04314">
    <property type="entry name" value="PCuAC"/>
    <property type="match status" value="1"/>
</dbReference>